<feature type="transmembrane region" description="Helical" evidence="6">
    <location>
        <begin position="335"/>
        <end position="356"/>
    </location>
</feature>
<evidence type="ECO:0000256" key="2">
    <source>
        <dbReference type="ARBA" id="ARBA00022692"/>
    </source>
</evidence>
<comment type="caution">
    <text evidence="9">The sequence shown here is derived from an EMBL/GenBank/DDBJ whole genome shotgun (WGS) entry which is preliminary data.</text>
</comment>
<keyword evidence="3 6" id="KW-1133">Transmembrane helix</keyword>
<evidence type="ECO:0000256" key="5">
    <source>
        <dbReference type="SAM" id="MobiDB-lite"/>
    </source>
</evidence>
<evidence type="ECO:0000256" key="1">
    <source>
        <dbReference type="ARBA" id="ARBA00004141"/>
    </source>
</evidence>
<dbReference type="Gene3D" id="2.70.170.10">
    <property type="entry name" value="Neurotransmitter-gated ion-channel ligand-binding domain"/>
    <property type="match status" value="1"/>
</dbReference>
<feature type="transmembrane region" description="Helical" evidence="6">
    <location>
        <begin position="398"/>
        <end position="417"/>
    </location>
</feature>
<feature type="compositionally biased region" description="Low complexity" evidence="5">
    <location>
        <begin position="38"/>
        <end position="72"/>
    </location>
</feature>
<proteinExistence type="predicted"/>
<evidence type="ECO:0000256" key="7">
    <source>
        <dbReference type="SAM" id="SignalP"/>
    </source>
</evidence>
<feature type="compositionally biased region" description="Basic and acidic residues" evidence="5">
    <location>
        <begin position="73"/>
        <end position="91"/>
    </location>
</feature>
<accession>A0AAE1FM25</accession>
<organism evidence="9 10">
    <name type="scientific">Petrolisthes cinctipes</name>
    <name type="common">Flat porcelain crab</name>
    <dbReference type="NCBI Taxonomy" id="88211"/>
    <lineage>
        <taxon>Eukaryota</taxon>
        <taxon>Metazoa</taxon>
        <taxon>Ecdysozoa</taxon>
        <taxon>Arthropoda</taxon>
        <taxon>Crustacea</taxon>
        <taxon>Multicrustacea</taxon>
        <taxon>Malacostraca</taxon>
        <taxon>Eumalacostraca</taxon>
        <taxon>Eucarida</taxon>
        <taxon>Decapoda</taxon>
        <taxon>Pleocyemata</taxon>
        <taxon>Anomura</taxon>
        <taxon>Galatheoidea</taxon>
        <taxon>Porcellanidae</taxon>
        <taxon>Petrolisthes</taxon>
    </lineage>
</organism>
<evidence type="ECO:0000256" key="6">
    <source>
        <dbReference type="SAM" id="Phobius"/>
    </source>
</evidence>
<feature type="transmembrane region" description="Helical" evidence="6">
    <location>
        <begin position="429"/>
        <end position="449"/>
    </location>
</feature>
<evidence type="ECO:0000313" key="10">
    <source>
        <dbReference type="Proteomes" id="UP001286313"/>
    </source>
</evidence>
<evidence type="ECO:0000313" key="9">
    <source>
        <dbReference type="EMBL" id="KAK3876747.1"/>
    </source>
</evidence>
<keyword evidence="4 6" id="KW-0472">Membrane</keyword>
<dbReference type="InterPro" id="IPR038050">
    <property type="entry name" value="Neuro_actylchol_rec"/>
</dbReference>
<dbReference type="GO" id="GO:0005230">
    <property type="term" value="F:extracellular ligand-gated monoatomic ion channel activity"/>
    <property type="evidence" value="ECO:0007669"/>
    <property type="project" value="InterPro"/>
</dbReference>
<gene>
    <name evidence="9" type="ORF">Pcinc_018483</name>
</gene>
<dbReference type="GO" id="GO:0016020">
    <property type="term" value="C:membrane"/>
    <property type="evidence" value="ECO:0007669"/>
    <property type="project" value="UniProtKB-SubCell"/>
</dbReference>
<dbReference type="SUPFAM" id="SSF90112">
    <property type="entry name" value="Neurotransmitter-gated ion-channel transmembrane pore"/>
    <property type="match status" value="1"/>
</dbReference>
<dbReference type="AlphaFoldDB" id="A0AAE1FM25"/>
<dbReference type="InterPro" id="IPR036719">
    <property type="entry name" value="Neuro-gated_channel_TM_sf"/>
</dbReference>
<dbReference type="Gene3D" id="1.20.58.390">
    <property type="entry name" value="Neurotransmitter-gated ion-channel transmembrane domain"/>
    <property type="match status" value="1"/>
</dbReference>
<sequence>MWSLKLPPFFVIFIVYLHAIQATEKSPPNLLGQSDTSTQTPQQAVVVTTQAQQHHNVSQQQPQPSQETTTKQEQTKAEETEKGDSNKGMVEEKWVKEEAALRKKVFRDYDKHLRPTASNLTIVVTSLDLLHLRVVETQQSLLVDARIQMTWEDRRLTWSLAEHEDLDRLGVEPTDLWRPDLALQSPKSNELTLPSSSTTTSSSFRSELPALVYPNGDITVAPRVRLDLECSQDLTLWPHDILTCSTLLGSWVHQGHMLNFTIEEGALQVPEYSDDDYNSENNANGVDKRVMMKVEGGWVVKGGNLTLQEHHHPCCSEPRTFIALHLLLQRQAPTFAWLLRIPVVCLTMLCWVVFILPPGAGEKVMLGMVNLFLHLLYLALTAPLFSHAAHTTPLLVRLVMQGVVLCGVSVVVSGVVVRLARYPHSSSLPAVLTTPILALASLLCLNSYAKRVRAPRKDYAIILKGVEEGGEAGVTAGEGDHYYHNNHNYNNSYQNHTQPQWFLLAAILDRICLFLYLAICVISLLSYSAVLY</sequence>
<feature type="domain" description="Neurotransmitter-gated ion-channel ligand-binding" evidence="8">
    <location>
        <begin position="100"/>
        <end position="331"/>
    </location>
</feature>
<feature type="compositionally biased region" description="Polar residues" evidence="5">
    <location>
        <begin position="28"/>
        <end position="37"/>
    </location>
</feature>
<dbReference type="PANTHER" id="PTHR18945">
    <property type="entry name" value="NEUROTRANSMITTER GATED ION CHANNEL"/>
    <property type="match status" value="1"/>
</dbReference>
<comment type="subcellular location">
    <subcellularLocation>
        <location evidence="1">Membrane</location>
        <topology evidence="1">Multi-pass membrane protein</topology>
    </subcellularLocation>
</comment>
<dbReference type="CDD" id="cd18989">
    <property type="entry name" value="LGIC_ECD_cation"/>
    <property type="match status" value="1"/>
</dbReference>
<dbReference type="Pfam" id="PF02931">
    <property type="entry name" value="Neur_chan_LBD"/>
    <property type="match status" value="1"/>
</dbReference>
<feature type="transmembrane region" description="Helical" evidence="6">
    <location>
        <begin position="501"/>
        <end position="527"/>
    </location>
</feature>
<dbReference type="Proteomes" id="UP001286313">
    <property type="component" value="Unassembled WGS sequence"/>
</dbReference>
<dbReference type="InterPro" id="IPR006202">
    <property type="entry name" value="Neur_chan_lig-bd"/>
</dbReference>
<feature type="signal peptide" evidence="7">
    <location>
        <begin position="1"/>
        <end position="22"/>
    </location>
</feature>
<reference evidence="9" key="1">
    <citation type="submission" date="2023-10" db="EMBL/GenBank/DDBJ databases">
        <title>Genome assemblies of two species of porcelain crab, Petrolisthes cinctipes and Petrolisthes manimaculis (Anomura: Porcellanidae).</title>
        <authorList>
            <person name="Angst P."/>
        </authorList>
    </citation>
    <scope>NUCLEOTIDE SEQUENCE</scope>
    <source>
        <strain evidence="9">PB745_01</strain>
        <tissue evidence="9">Gill</tissue>
    </source>
</reference>
<feature type="region of interest" description="Disordered" evidence="5">
    <location>
        <begin position="28"/>
        <end position="91"/>
    </location>
</feature>
<feature type="transmembrane region" description="Helical" evidence="6">
    <location>
        <begin position="368"/>
        <end position="386"/>
    </location>
</feature>
<keyword evidence="2 6" id="KW-0812">Transmembrane</keyword>
<protein>
    <recommendedName>
        <fullName evidence="8">Neurotransmitter-gated ion-channel ligand-binding domain-containing protein</fullName>
    </recommendedName>
</protein>
<evidence type="ECO:0000256" key="3">
    <source>
        <dbReference type="ARBA" id="ARBA00022989"/>
    </source>
</evidence>
<dbReference type="InterPro" id="IPR036734">
    <property type="entry name" value="Neur_chan_lig-bd_sf"/>
</dbReference>
<keyword evidence="7" id="KW-0732">Signal</keyword>
<dbReference type="InterPro" id="IPR006201">
    <property type="entry name" value="Neur_channel"/>
</dbReference>
<name>A0AAE1FM25_PETCI</name>
<dbReference type="SUPFAM" id="SSF63712">
    <property type="entry name" value="Nicotinic receptor ligand binding domain-like"/>
    <property type="match status" value="1"/>
</dbReference>
<dbReference type="GO" id="GO:0004888">
    <property type="term" value="F:transmembrane signaling receptor activity"/>
    <property type="evidence" value="ECO:0007669"/>
    <property type="project" value="InterPro"/>
</dbReference>
<evidence type="ECO:0000256" key="4">
    <source>
        <dbReference type="ARBA" id="ARBA00023136"/>
    </source>
</evidence>
<feature type="chain" id="PRO_5042189301" description="Neurotransmitter-gated ion-channel ligand-binding domain-containing protein" evidence="7">
    <location>
        <begin position="23"/>
        <end position="532"/>
    </location>
</feature>
<evidence type="ECO:0000259" key="8">
    <source>
        <dbReference type="Pfam" id="PF02931"/>
    </source>
</evidence>
<dbReference type="EMBL" id="JAWQEG010001779">
    <property type="protein sequence ID" value="KAK3876747.1"/>
    <property type="molecule type" value="Genomic_DNA"/>
</dbReference>
<keyword evidence="10" id="KW-1185">Reference proteome</keyword>